<comment type="caution">
    <text evidence="1">The sequence shown here is derived from an EMBL/GenBank/DDBJ whole genome shotgun (WGS) entry which is preliminary data.</text>
</comment>
<gene>
    <name evidence="1" type="ORF">EEJ42_39730</name>
</gene>
<dbReference type="AlphaFoldDB" id="A0A3M8THP8"/>
<reference evidence="1 2" key="1">
    <citation type="submission" date="2018-11" db="EMBL/GenBank/DDBJ databases">
        <title>The Potential of Streptomyces as Biocontrol Agents against the Tomato grey mould, Botrytis cinerea (Gray mold) Frontiers in Microbiology.</title>
        <authorList>
            <person name="Li D."/>
        </authorList>
    </citation>
    <scope>NUCLEOTIDE SEQUENCE [LARGE SCALE GENOMIC DNA]</scope>
    <source>
        <strain evidence="1 2">NEAU-LD23</strain>
    </source>
</reference>
<name>A0A3M8THP8_9ACTN</name>
<dbReference type="Proteomes" id="UP000275401">
    <property type="component" value="Unassembled WGS sequence"/>
</dbReference>
<protein>
    <submittedName>
        <fullName evidence="1">2-(5'-triphosphoribosyl)-3'-dephospho CoA synthase</fullName>
    </submittedName>
</protein>
<accession>A0A3M8THP8</accession>
<keyword evidence="2" id="KW-1185">Reference proteome</keyword>
<sequence>ALDAELRAQGIAPRGSAALLAGALFLDALPARARPRARGHVARG</sequence>
<proteinExistence type="predicted"/>
<organism evidence="1 2">
    <name type="scientific">Streptomyces botrytidirepellens</name>
    <dbReference type="NCBI Taxonomy" id="2486417"/>
    <lineage>
        <taxon>Bacteria</taxon>
        <taxon>Bacillati</taxon>
        <taxon>Actinomycetota</taxon>
        <taxon>Actinomycetes</taxon>
        <taxon>Kitasatosporales</taxon>
        <taxon>Streptomycetaceae</taxon>
        <taxon>Streptomyces</taxon>
    </lineage>
</organism>
<feature type="non-terminal residue" evidence="1">
    <location>
        <position position="1"/>
    </location>
</feature>
<evidence type="ECO:0000313" key="2">
    <source>
        <dbReference type="Proteomes" id="UP000275401"/>
    </source>
</evidence>
<evidence type="ECO:0000313" key="1">
    <source>
        <dbReference type="EMBL" id="RNF92633.1"/>
    </source>
</evidence>
<dbReference type="EMBL" id="RIBZ01000779">
    <property type="protein sequence ID" value="RNF92633.1"/>
    <property type="molecule type" value="Genomic_DNA"/>
</dbReference>